<keyword evidence="1" id="KW-0812">Transmembrane</keyword>
<dbReference type="Proteomes" id="UP000500741">
    <property type="component" value="Chromosome"/>
</dbReference>
<accession>A0A6G8B219</accession>
<keyword evidence="1" id="KW-1133">Transmembrane helix</keyword>
<dbReference type="AlphaFoldDB" id="A0A6G8B219"/>
<feature type="transmembrane region" description="Helical" evidence="1">
    <location>
        <begin position="12"/>
        <end position="30"/>
    </location>
</feature>
<dbReference type="KEGG" id="wco:G7084_05185"/>
<keyword evidence="3" id="KW-1185">Reference proteome</keyword>
<name>A0A6G8B219_9LACO</name>
<gene>
    <name evidence="2" type="ORF">G7084_05185</name>
</gene>
<dbReference type="EMBL" id="CP049888">
    <property type="protein sequence ID" value="QIL51282.1"/>
    <property type="molecule type" value="Genomic_DNA"/>
</dbReference>
<evidence type="ECO:0000256" key="1">
    <source>
        <dbReference type="SAM" id="Phobius"/>
    </source>
</evidence>
<dbReference type="InterPro" id="IPR021008">
    <property type="entry name" value="DltX"/>
</dbReference>
<protein>
    <submittedName>
        <fullName evidence="2">Teichoic acid D-Ala incorporation-associated protein DltX</fullName>
    </submittedName>
</protein>
<sequence>MIEKNAVQIFNFIIKTLFYMTILLIIIYLYGYSGVGQGNFIYNEF</sequence>
<organism evidence="2 3">
    <name type="scientific">Weissella coleopterorum</name>
    <dbReference type="NCBI Taxonomy" id="2714949"/>
    <lineage>
        <taxon>Bacteria</taxon>
        <taxon>Bacillati</taxon>
        <taxon>Bacillota</taxon>
        <taxon>Bacilli</taxon>
        <taxon>Lactobacillales</taxon>
        <taxon>Lactobacillaceae</taxon>
        <taxon>Weissella</taxon>
    </lineage>
</organism>
<evidence type="ECO:0000313" key="3">
    <source>
        <dbReference type="Proteomes" id="UP000500741"/>
    </source>
</evidence>
<dbReference type="Pfam" id="PF12459">
    <property type="entry name" value="DltX"/>
    <property type="match status" value="1"/>
</dbReference>
<reference evidence="2 3" key="1">
    <citation type="submission" date="2020-03" db="EMBL/GenBank/DDBJ databases">
        <title>Weissella sp. nov., isolated from Cybister lewisianus.</title>
        <authorList>
            <person name="Hyun D.-W."/>
            <person name="Bae J.-W."/>
        </authorList>
    </citation>
    <scope>NUCLEOTIDE SEQUENCE [LARGE SCALE GENOMIC DNA]</scope>
    <source>
        <strain evidence="2 3">HDW19</strain>
    </source>
</reference>
<evidence type="ECO:0000313" key="2">
    <source>
        <dbReference type="EMBL" id="QIL51282.1"/>
    </source>
</evidence>
<proteinExistence type="predicted"/>
<dbReference type="RefSeq" id="WP_166011718.1">
    <property type="nucleotide sequence ID" value="NZ_CP049888.1"/>
</dbReference>
<keyword evidence="1" id="KW-0472">Membrane</keyword>